<name>A0A7I7QM55_9MYCO</name>
<gene>
    <name evidence="4" type="ORF">MSEDJ_12360</name>
</gene>
<dbReference type="Proteomes" id="UP000467193">
    <property type="component" value="Chromosome"/>
</dbReference>
<dbReference type="GO" id="GO:0000976">
    <property type="term" value="F:transcription cis-regulatory region binding"/>
    <property type="evidence" value="ECO:0007669"/>
    <property type="project" value="TreeGrafter"/>
</dbReference>
<dbReference type="InterPro" id="IPR001647">
    <property type="entry name" value="HTH_TetR"/>
</dbReference>
<dbReference type="Gene3D" id="1.10.357.10">
    <property type="entry name" value="Tetracycline Repressor, domain 2"/>
    <property type="match status" value="1"/>
</dbReference>
<reference evidence="4 5" key="1">
    <citation type="journal article" date="2019" name="Emerg. Microbes Infect.">
        <title>Comprehensive subspecies identification of 175 nontuberculous mycobacteria species based on 7547 genomic profiles.</title>
        <authorList>
            <person name="Matsumoto Y."/>
            <person name="Kinjo T."/>
            <person name="Motooka D."/>
            <person name="Nabeya D."/>
            <person name="Jung N."/>
            <person name="Uechi K."/>
            <person name="Horii T."/>
            <person name="Iida T."/>
            <person name="Fujita J."/>
            <person name="Nakamura S."/>
        </authorList>
    </citation>
    <scope>NUCLEOTIDE SEQUENCE [LARGE SCALE GENOMIC DNA]</scope>
    <source>
        <strain evidence="4 5">JCM 17899</strain>
    </source>
</reference>
<dbReference type="EMBL" id="AP022588">
    <property type="protein sequence ID" value="BBY27140.1"/>
    <property type="molecule type" value="Genomic_DNA"/>
</dbReference>
<sequence>MRHAYQNAREVVKHVSRRAELMATARKAKPADAGARQRLIEATAKIMRDEGYAAATSRRVAASAGVKQALVYYYFPTMDDLFVEVLRTGAEASLHNMRASLTDADPIRALWLINSDLRLTGLNTEFMALANHRKAIGAELKVYAERVRDIETAAVAVALRGRGVDLDAYPAVAISMLIAQTARSLCNESAVGVTLGHDELRGLVERQISLLVDAVSSTPSATPQP</sequence>
<dbReference type="Pfam" id="PF00440">
    <property type="entry name" value="TetR_N"/>
    <property type="match status" value="1"/>
</dbReference>
<evidence type="ECO:0000259" key="3">
    <source>
        <dbReference type="PROSITE" id="PS50977"/>
    </source>
</evidence>
<dbReference type="KEGG" id="msei:MSEDJ_12360"/>
<evidence type="ECO:0000256" key="2">
    <source>
        <dbReference type="PROSITE-ProRule" id="PRU00335"/>
    </source>
</evidence>
<keyword evidence="1 2" id="KW-0238">DNA-binding</keyword>
<evidence type="ECO:0000313" key="4">
    <source>
        <dbReference type="EMBL" id="BBY27140.1"/>
    </source>
</evidence>
<evidence type="ECO:0000256" key="1">
    <source>
        <dbReference type="ARBA" id="ARBA00023125"/>
    </source>
</evidence>
<protein>
    <submittedName>
        <fullName evidence="4">TetR family transcriptional regulator</fullName>
    </submittedName>
</protein>
<dbReference type="GO" id="GO:0003700">
    <property type="term" value="F:DNA-binding transcription factor activity"/>
    <property type="evidence" value="ECO:0007669"/>
    <property type="project" value="TreeGrafter"/>
</dbReference>
<proteinExistence type="predicted"/>
<dbReference type="SUPFAM" id="SSF46689">
    <property type="entry name" value="Homeodomain-like"/>
    <property type="match status" value="1"/>
</dbReference>
<feature type="domain" description="HTH tetR-type" evidence="3">
    <location>
        <begin position="33"/>
        <end position="93"/>
    </location>
</feature>
<evidence type="ECO:0000313" key="5">
    <source>
        <dbReference type="Proteomes" id="UP000467193"/>
    </source>
</evidence>
<dbReference type="PANTHER" id="PTHR30055">
    <property type="entry name" value="HTH-TYPE TRANSCRIPTIONAL REGULATOR RUTR"/>
    <property type="match status" value="1"/>
</dbReference>
<feature type="DNA-binding region" description="H-T-H motif" evidence="2">
    <location>
        <begin position="56"/>
        <end position="75"/>
    </location>
</feature>
<keyword evidence="5" id="KW-1185">Reference proteome</keyword>
<dbReference type="PRINTS" id="PR00455">
    <property type="entry name" value="HTHTETR"/>
</dbReference>
<dbReference type="InterPro" id="IPR009057">
    <property type="entry name" value="Homeodomain-like_sf"/>
</dbReference>
<dbReference type="InterPro" id="IPR050109">
    <property type="entry name" value="HTH-type_TetR-like_transc_reg"/>
</dbReference>
<accession>A0A7I7QM55</accession>
<dbReference type="AlphaFoldDB" id="A0A7I7QM55"/>
<dbReference type="PANTHER" id="PTHR30055:SF226">
    <property type="entry name" value="HTH-TYPE TRANSCRIPTIONAL REGULATOR PKSA"/>
    <property type="match status" value="1"/>
</dbReference>
<organism evidence="4 5">
    <name type="scientific">Mycolicibacterium sediminis</name>
    <dbReference type="NCBI Taxonomy" id="1286180"/>
    <lineage>
        <taxon>Bacteria</taxon>
        <taxon>Bacillati</taxon>
        <taxon>Actinomycetota</taxon>
        <taxon>Actinomycetes</taxon>
        <taxon>Mycobacteriales</taxon>
        <taxon>Mycobacteriaceae</taxon>
        <taxon>Mycolicibacterium</taxon>
    </lineage>
</organism>
<dbReference type="PROSITE" id="PS50977">
    <property type="entry name" value="HTH_TETR_2"/>
    <property type="match status" value="1"/>
</dbReference>